<dbReference type="AlphaFoldDB" id="A0A6G1E693"/>
<protein>
    <recommendedName>
        <fullName evidence="2">DUF7378 domain-containing protein</fullName>
    </recommendedName>
</protein>
<dbReference type="Pfam" id="PF24095">
    <property type="entry name" value="DUF7378"/>
    <property type="match status" value="1"/>
</dbReference>
<keyword evidence="1" id="KW-0812">Transmembrane</keyword>
<feature type="transmembrane region" description="Helical" evidence="1">
    <location>
        <begin position="49"/>
        <end position="73"/>
    </location>
</feature>
<gene>
    <name evidence="3" type="ORF">E2562_034045</name>
</gene>
<reference evidence="3 4" key="1">
    <citation type="submission" date="2019-11" db="EMBL/GenBank/DDBJ databases">
        <title>Whole genome sequence of Oryza granulata.</title>
        <authorList>
            <person name="Li W."/>
        </authorList>
    </citation>
    <scope>NUCLEOTIDE SEQUENCE [LARGE SCALE GENOMIC DNA]</scope>
    <source>
        <strain evidence="4">cv. Menghai</strain>
        <tissue evidence="3">Leaf</tissue>
    </source>
</reference>
<dbReference type="Proteomes" id="UP000479710">
    <property type="component" value="Unassembled WGS sequence"/>
</dbReference>
<organism evidence="3 4">
    <name type="scientific">Oryza meyeriana var. granulata</name>
    <dbReference type="NCBI Taxonomy" id="110450"/>
    <lineage>
        <taxon>Eukaryota</taxon>
        <taxon>Viridiplantae</taxon>
        <taxon>Streptophyta</taxon>
        <taxon>Embryophyta</taxon>
        <taxon>Tracheophyta</taxon>
        <taxon>Spermatophyta</taxon>
        <taxon>Magnoliopsida</taxon>
        <taxon>Liliopsida</taxon>
        <taxon>Poales</taxon>
        <taxon>Poaceae</taxon>
        <taxon>BOP clade</taxon>
        <taxon>Oryzoideae</taxon>
        <taxon>Oryzeae</taxon>
        <taxon>Oryzinae</taxon>
        <taxon>Oryza</taxon>
        <taxon>Oryza meyeriana</taxon>
    </lineage>
</organism>
<dbReference type="InterPro" id="IPR055802">
    <property type="entry name" value="DUF7378"/>
</dbReference>
<keyword evidence="1" id="KW-1133">Transmembrane helix</keyword>
<evidence type="ECO:0000313" key="4">
    <source>
        <dbReference type="Proteomes" id="UP000479710"/>
    </source>
</evidence>
<dbReference type="EMBL" id="SPHZ02000005">
    <property type="protein sequence ID" value="KAF0920237.1"/>
    <property type="molecule type" value="Genomic_DNA"/>
</dbReference>
<evidence type="ECO:0000256" key="1">
    <source>
        <dbReference type="SAM" id="Phobius"/>
    </source>
</evidence>
<feature type="domain" description="DUF7378" evidence="2">
    <location>
        <begin position="5"/>
        <end position="138"/>
    </location>
</feature>
<evidence type="ECO:0000313" key="3">
    <source>
        <dbReference type="EMBL" id="KAF0920237.1"/>
    </source>
</evidence>
<keyword evidence="4" id="KW-1185">Reference proteome</keyword>
<proteinExistence type="predicted"/>
<keyword evidence="1" id="KW-0472">Membrane</keyword>
<feature type="transmembrane region" description="Helical" evidence="1">
    <location>
        <begin position="19"/>
        <end position="37"/>
    </location>
</feature>
<sequence length="151" mass="16387">MATTAVGEARPCVTSDKSWLRIIVVPCMTIFTCLAMVSPQPSFFIALPWWLLMLISWGVYMSLAASVVVYVHVFLPLTPAAVDNAVHDFGLVGIGFSLGFIHSFLLTLGSKLVIMTFTCVTAVFIIGMLVLWAFLVGRCVINGSSLLQELA</sequence>
<feature type="transmembrane region" description="Helical" evidence="1">
    <location>
        <begin position="112"/>
        <end position="135"/>
    </location>
</feature>
<feature type="transmembrane region" description="Helical" evidence="1">
    <location>
        <begin position="85"/>
        <end position="105"/>
    </location>
</feature>
<comment type="caution">
    <text evidence="3">The sequence shown here is derived from an EMBL/GenBank/DDBJ whole genome shotgun (WGS) entry which is preliminary data.</text>
</comment>
<name>A0A6G1E693_9ORYZ</name>
<dbReference type="OrthoDB" id="688798at2759"/>
<evidence type="ECO:0000259" key="2">
    <source>
        <dbReference type="Pfam" id="PF24095"/>
    </source>
</evidence>
<accession>A0A6G1E693</accession>